<keyword evidence="10" id="KW-0275">Fatty acid biosynthesis</keyword>
<evidence type="ECO:0000313" key="22">
    <source>
        <dbReference type="WBParaSite" id="PSAMB.scaffold1512size30537.g13570.t1"/>
    </source>
</evidence>
<keyword evidence="9" id="KW-0576">Peroxisome</keyword>
<comment type="subcellular location">
    <subcellularLocation>
        <location evidence="1">Peroxisome</location>
    </subcellularLocation>
</comment>
<dbReference type="Proteomes" id="UP000887566">
    <property type="component" value="Unplaced"/>
</dbReference>
<evidence type="ECO:0000256" key="3">
    <source>
        <dbReference type="ARBA" id="ARBA00022516"/>
    </source>
</evidence>
<dbReference type="PRINTS" id="PR00081">
    <property type="entry name" value="GDHRDH"/>
</dbReference>
<dbReference type="GO" id="GO:0019166">
    <property type="term" value="F:trans-2-enoyl-CoA reductase (NADPH) activity"/>
    <property type="evidence" value="ECO:0007669"/>
    <property type="project" value="UniProtKB-EC"/>
</dbReference>
<comment type="pathway">
    <text evidence="2">Lipid metabolism.</text>
</comment>
<comment type="catalytic activity">
    <reaction evidence="18">
        <text>a (2E)-enoyl-CoA + NADPH + H(+) = a 2,3-saturated acyl-CoA + NADP(+)</text>
        <dbReference type="Rhea" id="RHEA:33763"/>
        <dbReference type="ChEBI" id="CHEBI:15378"/>
        <dbReference type="ChEBI" id="CHEBI:57783"/>
        <dbReference type="ChEBI" id="CHEBI:58349"/>
        <dbReference type="ChEBI" id="CHEBI:58856"/>
        <dbReference type="ChEBI" id="CHEBI:65111"/>
        <dbReference type="EC" id="1.3.1.38"/>
    </reaction>
    <physiologicalReaction direction="left-to-right" evidence="18">
        <dbReference type="Rhea" id="RHEA:33764"/>
    </physiologicalReaction>
</comment>
<organism evidence="21 22">
    <name type="scientific">Plectus sambesii</name>
    <dbReference type="NCBI Taxonomy" id="2011161"/>
    <lineage>
        <taxon>Eukaryota</taxon>
        <taxon>Metazoa</taxon>
        <taxon>Ecdysozoa</taxon>
        <taxon>Nematoda</taxon>
        <taxon>Chromadorea</taxon>
        <taxon>Plectida</taxon>
        <taxon>Plectina</taxon>
        <taxon>Plectoidea</taxon>
        <taxon>Plectidae</taxon>
        <taxon>Plectus</taxon>
    </lineage>
</organism>
<evidence type="ECO:0000256" key="18">
    <source>
        <dbReference type="ARBA" id="ARBA00049251"/>
    </source>
</evidence>
<evidence type="ECO:0000256" key="4">
    <source>
        <dbReference type="ARBA" id="ARBA00022553"/>
    </source>
</evidence>
<dbReference type="InterPro" id="IPR002347">
    <property type="entry name" value="SDR_fam"/>
</dbReference>
<dbReference type="Pfam" id="PF13561">
    <property type="entry name" value="adh_short_C2"/>
    <property type="match status" value="1"/>
</dbReference>
<evidence type="ECO:0000256" key="7">
    <source>
        <dbReference type="ARBA" id="ARBA00023002"/>
    </source>
</evidence>
<protein>
    <recommendedName>
        <fullName evidence="14">Peroxisomal trans-2-enoyl-CoA reductase</fullName>
        <ecNumber evidence="13">1.3.1.38</ecNumber>
    </recommendedName>
</protein>
<dbReference type="Gene3D" id="3.40.50.720">
    <property type="entry name" value="NAD(P)-binding Rossmann-like Domain"/>
    <property type="match status" value="1"/>
</dbReference>
<comment type="catalytic activity">
    <reaction evidence="19">
        <text>(2E)-decenoyl-CoA + NADPH + H(+) = decanoyl-CoA + NADP(+)</text>
        <dbReference type="Rhea" id="RHEA:44960"/>
        <dbReference type="ChEBI" id="CHEBI:15378"/>
        <dbReference type="ChEBI" id="CHEBI:57783"/>
        <dbReference type="ChEBI" id="CHEBI:58349"/>
        <dbReference type="ChEBI" id="CHEBI:61406"/>
        <dbReference type="ChEBI" id="CHEBI:61430"/>
    </reaction>
    <physiologicalReaction direction="left-to-right" evidence="19">
        <dbReference type="Rhea" id="RHEA:44961"/>
    </physiologicalReaction>
</comment>
<evidence type="ECO:0000256" key="20">
    <source>
        <dbReference type="ARBA" id="ARBA00049559"/>
    </source>
</evidence>
<keyword evidence="8" id="KW-0443">Lipid metabolism</keyword>
<keyword evidence="7" id="KW-0560">Oxidoreductase</keyword>
<evidence type="ECO:0000256" key="11">
    <source>
        <dbReference type="ARBA" id="ARBA00037124"/>
    </source>
</evidence>
<proteinExistence type="predicted"/>
<dbReference type="InterPro" id="IPR036291">
    <property type="entry name" value="NAD(P)-bd_dom_sf"/>
</dbReference>
<evidence type="ECO:0000256" key="13">
    <source>
        <dbReference type="ARBA" id="ARBA00038849"/>
    </source>
</evidence>
<name>A0A914V3V6_9BILA</name>
<evidence type="ECO:0000256" key="14">
    <source>
        <dbReference type="ARBA" id="ARBA00041063"/>
    </source>
</evidence>
<keyword evidence="3" id="KW-0444">Lipid biosynthesis</keyword>
<comment type="subunit">
    <text evidence="12">Interacts with PEX5, probably required to target it into peroxisomes.</text>
</comment>
<keyword evidence="21" id="KW-1185">Reference proteome</keyword>
<dbReference type="InterPro" id="IPR052388">
    <property type="entry name" value="Peroxisomal_t2-enoyl-CoA_red"/>
</dbReference>
<dbReference type="AlphaFoldDB" id="A0A914V3V6"/>
<dbReference type="PANTHER" id="PTHR24317">
    <property type="entry name" value="PEROXISOMAL TRANS-2-ENOYL-COA REDUCTASE"/>
    <property type="match status" value="1"/>
</dbReference>
<comment type="catalytic activity">
    <reaction evidence="16">
        <text>(2E)-tetradecenoyl-CoA + NADPH + H(+) = tetradecanoyl-CoA + NADP(+)</text>
        <dbReference type="Rhea" id="RHEA:44968"/>
        <dbReference type="ChEBI" id="CHEBI:15378"/>
        <dbReference type="ChEBI" id="CHEBI:57385"/>
        <dbReference type="ChEBI" id="CHEBI:57783"/>
        <dbReference type="ChEBI" id="CHEBI:58349"/>
        <dbReference type="ChEBI" id="CHEBI:61405"/>
    </reaction>
    <physiologicalReaction direction="left-to-right" evidence="16">
        <dbReference type="Rhea" id="RHEA:44969"/>
    </physiologicalReaction>
</comment>
<reference evidence="22" key="1">
    <citation type="submission" date="2022-11" db="UniProtKB">
        <authorList>
            <consortium name="WormBaseParasite"/>
        </authorList>
    </citation>
    <scope>IDENTIFICATION</scope>
</reference>
<keyword evidence="4" id="KW-0597">Phosphoprotein</keyword>
<dbReference type="CDD" id="cd05369">
    <property type="entry name" value="TER_DECR_SDR_a"/>
    <property type="match status" value="1"/>
</dbReference>
<dbReference type="SUPFAM" id="SSF51735">
    <property type="entry name" value="NAD(P)-binding Rossmann-fold domains"/>
    <property type="match status" value="1"/>
</dbReference>
<evidence type="ECO:0000256" key="9">
    <source>
        <dbReference type="ARBA" id="ARBA00023140"/>
    </source>
</evidence>
<evidence type="ECO:0000256" key="12">
    <source>
        <dbReference type="ARBA" id="ARBA00038622"/>
    </source>
</evidence>
<dbReference type="PANTHER" id="PTHR24317:SF7">
    <property type="entry name" value="PEROXISOMAL TRANS-2-ENOYL-COA REDUCTASE"/>
    <property type="match status" value="1"/>
</dbReference>
<evidence type="ECO:0000256" key="19">
    <source>
        <dbReference type="ARBA" id="ARBA00049386"/>
    </source>
</evidence>
<evidence type="ECO:0000256" key="5">
    <source>
        <dbReference type="ARBA" id="ARBA00022832"/>
    </source>
</evidence>
<evidence type="ECO:0000256" key="2">
    <source>
        <dbReference type="ARBA" id="ARBA00005189"/>
    </source>
</evidence>
<evidence type="ECO:0000256" key="1">
    <source>
        <dbReference type="ARBA" id="ARBA00004275"/>
    </source>
</evidence>
<dbReference type="FunFam" id="3.40.50.720:FF:000335">
    <property type="entry name" value="Peroxisomal trans-2-enoyl-CoA reductase"/>
    <property type="match status" value="1"/>
</dbReference>
<comment type="catalytic activity">
    <reaction evidence="17">
        <text>(2E)-hexenoyl-CoA + NADPH + H(+) = hexanoyl-CoA + NADP(+)</text>
        <dbReference type="Rhea" id="RHEA:44956"/>
        <dbReference type="ChEBI" id="CHEBI:15378"/>
        <dbReference type="ChEBI" id="CHEBI:57783"/>
        <dbReference type="ChEBI" id="CHEBI:58349"/>
        <dbReference type="ChEBI" id="CHEBI:62077"/>
        <dbReference type="ChEBI" id="CHEBI:62620"/>
    </reaction>
    <physiologicalReaction direction="left-to-right" evidence="17">
        <dbReference type="Rhea" id="RHEA:44957"/>
    </physiologicalReaction>
</comment>
<comment type="function">
    <text evidence="11">Participates in chain elongation of fatty acids. Catalyzes the reduction of trans-2-enoyl-CoAs of varying chain lengths from 6:1 to 16:1, having maximum activity with 10:1 CoA. Has no 2,4-dienoyl-CoA reductase activity.</text>
</comment>
<comment type="catalytic activity">
    <reaction evidence="15">
        <text>(2E)-dodecenoyl-CoA + NADPH + H(+) = dodecanoyl-CoA + NADP(+)</text>
        <dbReference type="Rhea" id="RHEA:44964"/>
        <dbReference type="ChEBI" id="CHEBI:15378"/>
        <dbReference type="ChEBI" id="CHEBI:57330"/>
        <dbReference type="ChEBI" id="CHEBI:57375"/>
        <dbReference type="ChEBI" id="CHEBI:57783"/>
        <dbReference type="ChEBI" id="CHEBI:58349"/>
    </reaction>
    <physiologicalReaction direction="left-to-right" evidence="15">
        <dbReference type="Rhea" id="RHEA:44965"/>
    </physiologicalReaction>
</comment>
<dbReference type="GO" id="GO:0005777">
    <property type="term" value="C:peroxisome"/>
    <property type="evidence" value="ECO:0007669"/>
    <property type="project" value="UniProtKB-SubCell"/>
</dbReference>
<keyword evidence="5" id="KW-0276">Fatty acid metabolism</keyword>
<evidence type="ECO:0000256" key="17">
    <source>
        <dbReference type="ARBA" id="ARBA00049108"/>
    </source>
</evidence>
<accession>A0A914V3V6</accession>
<evidence type="ECO:0000256" key="16">
    <source>
        <dbReference type="ARBA" id="ARBA00048686"/>
    </source>
</evidence>
<evidence type="ECO:0000256" key="6">
    <source>
        <dbReference type="ARBA" id="ARBA00022857"/>
    </source>
</evidence>
<dbReference type="GO" id="GO:0033306">
    <property type="term" value="P:phytol metabolic process"/>
    <property type="evidence" value="ECO:0007669"/>
    <property type="project" value="TreeGrafter"/>
</dbReference>
<dbReference type="WBParaSite" id="PSAMB.scaffold1512size30537.g13570.t1">
    <property type="protein sequence ID" value="PSAMB.scaffold1512size30537.g13570.t1"/>
    <property type="gene ID" value="PSAMB.scaffold1512size30537.g13570"/>
</dbReference>
<keyword evidence="6" id="KW-0521">NADP</keyword>
<comment type="catalytic activity">
    <reaction evidence="20">
        <text>(2E)-octenoyl-CoA + NADPH + H(+) = octanoyl-CoA + NADP(+)</text>
        <dbReference type="Rhea" id="RHEA:44952"/>
        <dbReference type="ChEBI" id="CHEBI:15378"/>
        <dbReference type="ChEBI" id="CHEBI:57386"/>
        <dbReference type="ChEBI" id="CHEBI:57783"/>
        <dbReference type="ChEBI" id="CHEBI:58349"/>
        <dbReference type="ChEBI" id="CHEBI:62242"/>
    </reaction>
    <physiologicalReaction direction="left-to-right" evidence="20">
        <dbReference type="Rhea" id="RHEA:44953"/>
    </physiologicalReaction>
</comment>
<evidence type="ECO:0000256" key="8">
    <source>
        <dbReference type="ARBA" id="ARBA00023098"/>
    </source>
</evidence>
<sequence length="302" mass="32376">MSATTVQSVLRRGLLEGKVAIVSGGATGIGNVISRELLHLGCSVVIAARNKERLDAAANELNTQFPSSGSRKRVEAITCNIRQEDDVKHLVRTTLDTFGKIDFLVNNSGGQFFSPAKDISLKGWNAVVETNLTGTFLMCKEVYNAYMKDHGGSIVSIIVEMWNGWPNVSHSGAARAGVDNLTKSLAVEWAHSGVRVNAVAPGVILTDSAVKHYGSAKQFEDAIPFIPARRLGTSEEISGITCFLLTPAASFITGETVRVDGGGSLYGATQRLIKVPDHQKMPAYSWAEEAKLLDGSKKSSKL</sequence>
<dbReference type="GO" id="GO:0006633">
    <property type="term" value="P:fatty acid biosynthetic process"/>
    <property type="evidence" value="ECO:0007669"/>
    <property type="project" value="UniProtKB-KW"/>
</dbReference>
<evidence type="ECO:0000256" key="15">
    <source>
        <dbReference type="ARBA" id="ARBA00047570"/>
    </source>
</evidence>
<evidence type="ECO:0000313" key="21">
    <source>
        <dbReference type="Proteomes" id="UP000887566"/>
    </source>
</evidence>
<evidence type="ECO:0000256" key="10">
    <source>
        <dbReference type="ARBA" id="ARBA00023160"/>
    </source>
</evidence>
<dbReference type="EC" id="1.3.1.38" evidence="13"/>